<gene>
    <name evidence="1" type="ORF">M3P21_17195</name>
</gene>
<dbReference type="Gene3D" id="3.40.50.620">
    <property type="entry name" value="HUPs"/>
    <property type="match status" value="1"/>
</dbReference>
<accession>A0ABT0Q6S7</accession>
<name>A0ABT0Q6S7_9RHOB</name>
<dbReference type="Proteomes" id="UP001203880">
    <property type="component" value="Unassembled WGS sequence"/>
</dbReference>
<sequence>MATEAVRLCTTHDLPFNRLFRYQYVLARTDLALPGFSAVQMGGFVLQTGQDLPCHTLVDMQGRSIGYVFGQAVTHAGVPFAQAVAQLIDAQAEDARDRFEDLIVHTVGRFGILADLGGGPGLYQDASGVIGAVENADLGRIASSLNLCLDRPVEKSPLFVDADTDTRHCVCGLSFTEDAAVARINPSYRFDLTAWQGDRFWPREGDLFEHPAENYAQALDEIIDSVRAVTRRMTMDHPVVLSLSGGYDSRAIYAISDLETRGRFAQIFAAVHNRIGWYDAMVASSVCGLDGLGLEIHQTARPRRFSTAEQLDKDTISFSVASGKTGIPPIETQLGSWAKIRDNGIVMRGQQIPILKALFVRERDPKAWTPEFLVGRVATLLRCGAAPEDTRQAVARATLDLQAGFPTAARARIVDLLLMEAINGPELTEMFTGFSHAFYTSPFNSRRLIQLFAGFDTSHRANLSTFHHLLMRADARTCGIATAGQVKQVKGWEEDGGIVHRYNLINQYSESYAERVGEPAPPVQLRRFSTFGAVGVERPRNILRLAMAARRA</sequence>
<comment type="caution">
    <text evidence="1">The sequence shown here is derived from an EMBL/GenBank/DDBJ whole genome shotgun (WGS) entry which is preliminary data.</text>
</comment>
<keyword evidence="2" id="KW-1185">Reference proteome</keyword>
<evidence type="ECO:0000313" key="1">
    <source>
        <dbReference type="EMBL" id="MCL6285267.1"/>
    </source>
</evidence>
<organism evidence="1 2">
    <name type="scientific">Ruegeria spongiae</name>
    <dbReference type="NCBI Taxonomy" id="2942209"/>
    <lineage>
        <taxon>Bacteria</taxon>
        <taxon>Pseudomonadati</taxon>
        <taxon>Pseudomonadota</taxon>
        <taxon>Alphaproteobacteria</taxon>
        <taxon>Rhodobacterales</taxon>
        <taxon>Roseobacteraceae</taxon>
        <taxon>Ruegeria</taxon>
    </lineage>
</organism>
<proteinExistence type="predicted"/>
<dbReference type="InterPro" id="IPR014729">
    <property type="entry name" value="Rossmann-like_a/b/a_fold"/>
</dbReference>
<evidence type="ECO:0000313" key="2">
    <source>
        <dbReference type="Proteomes" id="UP001203880"/>
    </source>
</evidence>
<evidence type="ECO:0008006" key="3">
    <source>
        <dbReference type="Google" id="ProtNLM"/>
    </source>
</evidence>
<protein>
    <recommendedName>
        <fullName evidence="3">Asparagine synthetase domain-containing protein</fullName>
    </recommendedName>
</protein>
<dbReference type="RefSeq" id="WP_249711884.1">
    <property type="nucleotide sequence ID" value="NZ_JAMFMB010000025.1"/>
</dbReference>
<dbReference type="EMBL" id="JAMFMB010000025">
    <property type="protein sequence ID" value="MCL6285267.1"/>
    <property type="molecule type" value="Genomic_DNA"/>
</dbReference>
<reference evidence="1" key="1">
    <citation type="submission" date="2022-05" db="EMBL/GenBank/DDBJ databases">
        <authorList>
            <person name="Park J.-S."/>
        </authorList>
    </citation>
    <scope>NUCLEOTIDE SEQUENCE</scope>
    <source>
        <strain evidence="1">2012CJ41-6</strain>
    </source>
</reference>